<dbReference type="Pfam" id="PF00172">
    <property type="entry name" value="Zn_clus"/>
    <property type="match status" value="1"/>
</dbReference>
<keyword evidence="1" id="KW-0479">Metal-binding</keyword>
<evidence type="ECO:0000256" key="1">
    <source>
        <dbReference type="ARBA" id="ARBA00022723"/>
    </source>
</evidence>
<keyword evidence="3" id="KW-0238">DNA-binding</keyword>
<dbReference type="SMART" id="SM00906">
    <property type="entry name" value="Fungal_trans"/>
    <property type="match status" value="1"/>
</dbReference>
<dbReference type="PROSITE" id="PS50048">
    <property type="entry name" value="ZN2_CY6_FUNGAL_2"/>
    <property type="match status" value="1"/>
</dbReference>
<keyword evidence="9" id="KW-1185">Reference proteome</keyword>
<dbReference type="EMBL" id="CAJVOS010000009">
    <property type="protein sequence ID" value="CAG7970086.1"/>
    <property type="molecule type" value="Genomic_DNA"/>
</dbReference>
<accession>A0A9W4HCR7</accession>
<feature type="domain" description="Zn(2)-C6 fungal-type" evidence="7">
    <location>
        <begin position="21"/>
        <end position="48"/>
    </location>
</feature>
<keyword evidence="5" id="KW-0539">Nucleus</keyword>
<reference evidence="8" key="1">
    <citation type="submission" date="2021-07" db="EMBL/GenBank/DDBJ databases">
        <authorList>
            <person name="Branca A.L. A."/>
        </authorList>
    </citation>
    <scope>NUCLEOTIDE SEQUENCE</scope>
</reference>
<evidence type="ECO:0000256" key="4">
    <source>
        <dbReference type="ARBA" id="ARBA00023163"/>
    </source>
</evidence>
<dbReference type="GO" id="GO:0006351">
    <property type="term" value="P:DNA-templated transcription"/>
    <property type="evidence" value="ECO:0007669"/>
    <property type="project" value="InterPro"/>
</dbReference>
<dbReference type="GO" id="GO:0008270">
    <property type="term" value="F:zinc ion binding"/>
    <property type="evidence" value="ECO:0007669"/>
    <property type="project" value="InterPro"/>
</dbReference>
<dbReference type="GO" id="GO:0000981">
    <property type="term" value="F:DNA-binding transcription factor activity, RNA polymerase II-specific"/>
    <property type="evidence" value="ECO:0007669"/>
    <property type="project" value="InterPro"/>
</dbReference>
<dbReference type="OrthoDB" id="6486656at2759"/>
<evidence type="ECO:0000313" key="8">
    <source>
        <dbReference type="EMBL" id="CAG7970086.1"/>
    </source>
</evidence>
<dbReference type="Pfam" id="PF04082">
    <property type="entry name" value="Fungal_trans"/>
    <property type="match status" value="1"/>
</dbReference>
<sequence length="815" mass="90996">MNDGLDETYVRSPLPTRVRSACERCRRHKSRCDPVRPCSVCIRAKVDCQPLPTSARPGKANSLKRLGSKQTRNPRSCSHISPVTSSEHSIHRRDSGRETALLDQVALADEPSRANDATLPTDGQNMPSPMSCGEPESAIGIAQRICGLGSQRIDEQITSAIPGYQASTNNSDTSPLTDSQRVPIPIILGQTFPSMELVLELLEDYFDAVHWFSLAIYEPKFRASLLSIQDGCASPSQRPFLLLLSMMLAMSAWYRSQRSCTDMTEKNHEMKTLGANLLKLIESNLVEFMDTPSVTAAQTCILLGSHHVYHGRPNLSFSLLGATIKMSQSLGLHRGNMRQEFHDLEERKRVWWTIYTWDRFASITYGRPLGINDKDCNLNMPSDVPENPKFVDPPLGQADTICYSTYQRELNQLYLIASPALKTVFGSRTLGTSQQLNGDTYFALVEQITRRLQRWRSCLPDHLALDLNQDFDSTGGPISRAYALQSLSLQLTYDNVLIVLHRPLLARQVDHLYTANNRSPQGSETSTPMYHSNTSPSVAQPNNTAESTNPATHTTSSELWMKAATRTARVTELPALAQLATDSHLVAFLAINLFNAAIVLAVMAISEPLSDTAQEVKRIITRILRLQDLLGRRSALSKQSTAVLKNVVIMLLRRESAAMLAPVTGNGQNMGQMPVHSVAEPSSFSVEDTLRMPLDAALDLRNPLVRDQRLPDSLTSVQYGRLPGSEFLFEMHKLLMRVCVIAMGPAELSVNPSVQTRDMAYQEPQMGAQNNILWQQTDDWNMPGFSRFIPEDTYQDNTEGGLYWLWDMTWNETER</sequence>
<evidence type="ECO:0000256" key="3">
    <source>
        <dbReference type="ARBA" id="ARBA00023125"/>
    </source>
</evidence>
<organism evidence="8 9">
    <name type="scientific">Penicillium olsonii</name>
    <dbReference type="NCBI Taxonomy" id="99116"/>
    <lineage>
        <taxon>Eukaryota</taxon>
        <taxon>Fungi</taxon>
        <taxon>Dikarya</taxon>
        <taxon>Ascomycota</taxon>
        <taxon>Pezizomycotina</taxon>
        <taxon>Eurotiomycetes</taxon>
        <taxon>Eurotiomycetidae</taxon>
        <taxon>Eurotiales</taxon>
        <taxon>Aspergillaceae</taxon>
        <taxon>Penicillium</taxon>
    </lineage>
</organism>
<feature type="region of interest" description="Disordered" evidence="6">
    <location>
        <begin position="113"/>
        <end position="134"/>
    </location>
</feature>
<dbReference type="CDD" id="cd12148">
    <property type="entry name" value="fungal_TF_MHR"/>
    <property type="match status" value="1"/>
</dbReference>
<dbReference type="AlphaFoldDB" id="A0A9W4HCR7"/>
<name>A0A9W4HCR7_PENOL</name>
<evidence type="ECO:0000313" key="9">
    <source>
        <dbReference type="Proteomes" id="UP001153618"/>
    </source>
</evidence>
<feature type="compositionally biased region" description="Polar residues" evidence="6">
    <location>
        <begin position="68"/>
        <end position="87"/>
    </location>
</feature>
<dbReference type="GO" id="GO:0003677">
    <property type="term" value="F:DNA binding"/>
    <property type="evidence" value="ECO:0007669"/>
    <property type="project" value="UniProtKB-KW"/>
</dbReference>
<evidence type="ECO:0000259" key="7">
    <source>
        <dbReference type="PROSITE" id="PS50048"/>
    </source>
</evidence>
<dbReference type="InterPro" id="IPR007219">
    <property type="entry name" value="XnlR_reg_dom"/>
</dbReference>
<feature type="region of interest" description="Disordered" evidence="6">
    <location>
        <begin position="516"/>
        <end position="556"/>
    </location>
</feature>
<evidence type="ECO:0000256" key="5">
    <source>
        <dbReference type="ARBA" id="ARBA00023242"/>
    </source>
</evidence>
<evidence type="ECO:0000256" key="2">
    <source>
        <dbReference type="ARBA" id="ARBA00023015"/>
    </source>
</evidence>
<dbReference type="SMART" id="SM00066">
    <property type="entry name" value="GAL4"/>
    <property type="match status" value="1"/>
</dbReference>
<keyword evidence="2" id="KW-0805">Transcription regulation</keyword>
<dbReference type="PANTHER" id="PTHR46910:SF8">
    <property type="entry name" value="ZN(II)2CYS6 TRANSCRIPTION FACTOR (EUROFUNG)"/>
    <property type="match status" value="1"/>
</dbReference>
<comment type="caution">
    <text evidence="8">The sequence shown here is derived from an EMBL/GenBank/DDBJ whole genome shotgun (WGS) entry which is preliminary data.</text>
</comment>
<gene>
    <name evidence="8" type="ORF">POLS_LOCUS993</name>
</gene>
<proteinExistence type="predicted"/>
<dbReference type="Gene3D" id="4.10.240.10">
    <property type="entry name" value="Zn(2)-C6 fungal-type DNA-binding domain"/>
    <property type="match status" value="1"/>
</dbReference>
<dbReference type="PANTHER" id="PTHR46910">
    <property type="entry name" value="TRANSCRIPTION FACTOR PDR1"/>
    <property type="match status" value="1"/>
</dbReference>
<dbReference type="InterPro" id="IPR050987">
    <property type="entry name" value="AtrR-like"/>
</dbReference>
<dbReference type="InterPro" id="IPR001138">
    <property type="entry name" value="Zn2Cys6_DnaBD"/>
</dbReference>
<dbReference type="PROSITE" id="PS00463">
    <property type="entry name" value="ZN2_CY6_FUNGAL_1"/>
    <property type="match status" value="1"/>
</dbReference>
<protein>
    <recommendedName>
        <fullName evidence="7">Zn(2)-C6 fungal-type domain-containing protein</fullName>
    </recommendedName>
</protein>
<keyword evidence="4" id="KW-0804">Transcription</keyword>
<dbReference type="Proteomes" id="UP001153618">
    <property type="component" value="Unassembled WGS sequence"/>
</dbReference>
<dbReference type="CDD" id="cd00067">
    <property type="entry name" value="GAL4"/>
    <property type="match status" value="1"/>
</dbReference>
<dbReference type="InterPro" id="IPR036864">
    <property type="entry name" value="Zn2-C6_fun-type_DNA-bd_sf"/>
</dbReference>
<dbReference type="SUPFAM" id="SSF57701">
    <property type="entry name" value="Zn2/Cys6 DNA-binding domain"/>
    <property type="match status" value="1"/>
</dbReference>
<evidence type="ECO:0000256" key="6">
    <source>
        <dbReference type="SAM" id="MobiDB-lite"/>
    </source>
</evidence>
<feature type="region of interest" description="Disordered" evidence="6">
    <location>
        <begin position="56"/>
        <end position="95"/>
    </location>
</feature>